<proteinExistence type="predicted"/>
<organism evidence="1 2">
    <name type="scientific">Candidatus Devosia phytovorans</name>
    <dbReference type="NCBI Taxonomy" id="3121372"/>
    <lineage>
        <taxon>Bacteria</taxon>
        <taxon>Pseudomonadati</taxon>
        <taxon>Pseudomonadota</taxon>
        <taxon>Alphaproteobacteria</taxon>
        <taxon>Hyphomicrobiales</taxon>
        <taxon>Devosiaceae</taxon>
        <taxon>Devosia</taxon>
    </lineage>
</organism>
<sequence length="100" mass="10799">MEPSYTMAASRLLVAERDYQFSIYAVDVIVSTGQTGRHVLAVPVAISAVSFTVGVLLTEEDSCKVDAGDIEDLASLANAVQGGFRRFRTFPANELGRFVL</sequence>
<reference evidence="1" key="1">
    <citation type="submission" date="2023-03" db="EMBL/GenBank/DDBJ databases">
        <title>Andean soil-derived lignocellulolytic bacterial consortium as a source of novel taxa and putative plastic-active enzymes.</title>
        <authorList>
            <person name="Diaz-Garcia L."/>
            <person name="Chuvochina M."/>
            <person name="Feuerriegel G."/>
            <person name="Bunk B."/>
            <person name="Sproer C."/>
            <person name="Streit W.R."/>
            <person name="Rodriguez L.M."/>
            <person name="Overmann J."/>
            <person name="Jimenez D.J."/>
        </authorList>
    </citation>
    <scope>NUCLEOTIDE SEQUENCE</scope>
    <source>
        <strain evidence="1">MAG 4196</strain>
    </source>
</reference>
<evidence type="ECO:0000313" key="2">
    <source>
        <dbReference type="Proteomes" id="UP001217476"/>
    </source>
</evidence>
<protein>
    <submittedName>
        <fullName evidence="1">Uncharacterized protein</fullName>
    </submittedName>
</protein>
<accession>A0AAJ6AZM8</accession>
<gene>
    <name evidence="1" type="ORF">P0Y65_13710</name>
</gene>
<dbReference type="Proteomes" id="UP001217476">
    <property type="component" value="Chromosome"/>
</dbReference>
<dbReference type="AlphaFoldDB" id="A0AAJ6AZM8"/>
<dbReference type="EMBL" id="CP119312">
    <property type="protein sequence ID" value="WEK03249.1"/>
    <property type="molecule type" value="Genomic_DNA"/>
</dbReference>
<name>A0AAJ6AZM8_9HYPH</name>
<evidence type="ECO:0000313" key="1">
    <source>
        <dbReference type="EMBL" id="WEK03249.1"/>
    </source>
</evidence>